<comment type="caution">
    <text evidence="1">The sequence shown here is derived from an EMBL/GenBank/DDBJ whole genome shotgun (WGS) entry which is preliminary data.</text>
</comment>
<name>A0A4U0WT49_9PEZI</name>
<reference evidence="1 2" key="1">
    <citation type="submission" date="2017-03" db="EMBL/GenBank/DDBJ databases">
        <title>Genomes of endolithic fungi from Antarctica.</title>
        <authorList>
            <person name="Coleine C."/>
            <person name="Masonjones S."/>
            <person name="Stajich J.E."/>
        </authorList>
    </citation>
    <scope>NUCLEOTIDE SEQUENCE [LARGE SCALE GENOMIC DNA]</scope>
    <source>
        <strain evidence="1 2">CCFEE 5184</strain>
    </source>
</reference>
<dbReference type="EMBL" id="NAJQ01000793">
    <property type="protein sequence ID" value="TKA64845.1"/>
    <property type="molecule type" value="Genomic_DNA"/>
</dbReference>
<evidence type="ECO:0000313" key="1">
    <source>
        <dbReference type="EMBL" id="TKA64845.1"/>
    </source>
</evidence>
<keyword evidence="2" id="KW-1185">Reference proteome</keyword>
<evidence type="ECO:0000313" key="2">
    <source>
        <dbReference type="Proteomes" id="UP000309340"/>
    </source>
</evidence>
<dbReference type="AlphaFoldDB" id="A0A4U0WT49"/>
<proteinExistence type="predicted"/>
<protein>
    <submittedName>
        <fullName evidence="1">Uncharacterized protein</fullName>
    </submittedName>
</protein>
<gene>
    <name evidence="1" type="ORF">B0A55_08281</name>
</gene>
<accession>A0A4U0WT49</accession>
<sequence length="174" mass="18742">MAKDDERLLIIIMLADEELLIVVTAADEDTLAPETIVETCTLIVLLLAASAEDTLVITGIVAIDVLDEAELDVVRVVARLEPEETDIVDKLEVDAVDVIRLDAAMLEVAELVLDVVAGLLMLMLAAEEVDARDGELIMIVLIGPEAEEAVEKMTIELDDEDVLVTTAALLLVVL</sequence>
<organism evidence="1 2">
    <name type="scientific">Friedmanniomyces simplex</name>
    <dbReference type="NCBI Taxonomy" id="329884"/>
    <lineage>
        <taxon>Eukaryota</taxon>
        <taxon>Fungi</taxon>
        <taxon>Dikarya</taxon>
        <taxon>Ascomycota</taxon>
        <taxon>Pezizomycotina</taxon>
        <taxon>Dothideomycetes</taxon>
        <taxon>Dothideomycetidae</taxon>
        <taxon>Mycosphaerellales</taxon>
        <taxon>Teratosphaeriaceae</taxon>
        <taxon>Friedmanniomyces</taxon>
    </lineage>
</organism>
<dbReference type="Proteomes" id="UP000309340">
    <property type="component" value="Unassembled WGS sequence"/>
</dbReference>